<dbReference type="PANTHER" id="PTHR40465:SF1">
    <property type="entry name" value="DUF6534 DOMAIN-CONTAINING PROTEIN"/>
    <property type="match status" value="1"/>
</dbReference>
<evidence type="ECO:0000313" key="3">
    <source>
        <dbReference type="EMBL" id="WWC92967.1"/>
    </source>
</evidence>
<keyword evidence="1" id="KW-0472">Membrane</keyword>
<proteinExistence type="predicted"/>
<evidence type="ECO:0000259" key="2">
    <source>
        <dbReference type="Pfam" id="PF20152"/>
    </source>
</evidence>
<sequence>MSPTPGVPDAELFDIYGPLEVGVLLSVFGFGLLAAIVYFENCTKGDWSTNSLILAVVALNFGQTISDCVRIMRLTTLHSADIVYFLDVRQRPSEIVSPIISVTIATITQLFLLRRCLQFAGVTENPSNRSTTKNRLRVFGLAGLGLAGILLSFACGLGLPIRVWLLDTYVAANQDHILTLVTTVWLATSAGVDILLSGYIIFKLRKAVKGNDDGNKVIDTLIKLSMQAGGLVTALQVIALILYTCRVASTWADFPAIFISKVYSMTLIASISRPRRHANVARQMNLPPGPLIPITRLPCQDQHQRVYLQQAQGCISSPTIINQSRIANAPMNLTCCMYSNGNVSPNIGWISRNENNNGIKFGIDTQGMIYSNDTGEIMELESEKEETSFLEDCNGRENKRESTLVGSSSALAYGISPRRLTPQNEMNQLVKEDEII</sequence>
<feature type="transmembrane region" description="Helical" evidence="1">
    <location>
        <begin position="177"/>
        <end position="201"/>
    </location>
</feature>
<gene>
    <name evidence="3" type="ORF">L201_007930</name>
</gene>
<evidence type="ECO:0000256" key="1">
    <source>
        <dbReference type="SAM" id="Phobius"/>
    </source>
</evidence>
<dbReference type="RefSeq" id="XP_066079729.1">
    <property type="nucleotide sequence ID" value="XM_066223632.1"/>
</dbReference>
<accession>A0AAX4K7Y2</accession>
<keyword evidence="4" id="KW-1185">Reference proteome</keyword>
<name>A0AAX4K7Y2_9TREE</name>
<reference evidence="3 4" key="1">
    <citation type="submission" date="2024-01" db="EMBL/GenBank/DDBJ databases">
        <title>Comparative genomics of Cryptococcus and Kwoniella reveals pathogenesis evolution and contrasting modes of karyotype evolution via chromosome fusion or intercentromeric recombination.</title>
        <authorList>
            <person name="Coelho M.A."/>
            <person name="David-Palma M."/>
            <person name="Shea T."/>
            <person name="Bowers K."/>
            <person name="McGinley-Smith S."/>
            <person name="Mohammad A.W."/>
            <person name="Gnirke A."/>
            <person name="Yurkov A.M."/>
            <person name="Nowrousian M."/>
            <person name="Sun S."/>
            <person name="Cuomo C.A."/>
            <person name="Heitman J."/>
        </authorList>
    </citation>
    <scope>NUCLEOTIDE SEQUENCE [LARGE SCALE GENOMIC DNA]</scope>
    <source>
        <strain evidence="3 4">CBS 6074</strain>
    </source>
</reference>
<dbReference type="Proteomes" id="UP001355207">
    <property type="component" value="Chromosome 11"/>
</dbReference>
<protein>
    <recommendedName>
        <fullName evidence="2">DUF6534 domain-containing protein</fullName>
    </recommendedName>
</protein>
<organism evidence="3 4">
    <name type="scientific">Kwoniella dendrophila CBS 6074</name>
    <dbReference type="NCBI Taxonomy" id="1295534"/>
    <lineage>
        <taxon>Eukaryota</taxon>
        <taxon>Fungi</taxon>
        <taxon>Dikarya</taxon>
        <taxon>Basidiomycota</taxon>
        <taxon>Agaricomycotina</taxon>
        <taxon>Tremellomycetes</taxon>
        <taxon>Tremellales</taxon>
        <taxon>Cryptococcaceae</taxon>
        <taxon>Kwoniella</taxon>
    </lineage>
</organism>
<keyword evidence="1" id="KW-0812">Transmembrane</keyword>
<dbReference type="PANTHER" id="PTHR40465">
    <property type="entry name" value="CHROMOSOME 1, WHOLE GENOME SHOTGUN SEQUENCE"/>
    <property type="match status" value="1"/>
</dbReference>
<dbReference type="GeneID" id="91098598"/>
<feature type="transmembrane region" description="Helical" evidence="1">
    <location>
        <begin position="138"/>
        <end position="165"/>
    </location>
</feature>
<evidence type="ECO:0000313" key="4">
    <source>
        <dbReference type="Proteomes" id="UP001355207"/>
    </source>
</evidence>
<feature type="transmembrane region" description="Helical" evidence="1">
    <location>
        <begin position="15"/>
        <end position="39"/>
    </location>
</feature>
<dbReference type="AlphaFoldDB" id="A0AAX4K7Y2"/>
<dbReference type="InterPro" id="IPR045339">
    <property type="entry name" value="DUF6534"/>
</dbReference>
<feature type="transmembrane region" description="Helical" evidence="1">
    <location>
        <begin position="221"/>
        <end position="242"/>
    </location>
</feature>
<dbReference type="EMBL" id="CP144108">
    <property type="protein sequence ID" value="WWC92967.1"/>
    <property type="molecule type" value="Genomic_DNA"/>
</dbReference>
<feature type="domain" description="DUF6534" evidence="2">
    <location>
        <begin position="189"/>
        <end position="270"/>
    </location>
</feature>
<keyword evidence="1" id="KW-1133">Transmembrane helix</keyword>
<dbReference type="Pfam" id="PF20152">
    <property type="entry name" value="DUF6534"/>
    <property type="match status" value="1"/>
</dbReference>